<comment type="caution">
    <text evidence="2">The sequence shown here is derived from an EMBL/GenBank/DDBJ whole genome shotgun (WGS) entry which is preliminary data.</text>
</comment>
<dbReference type="RefSeq" id="WP_163650926.1">
    <property type="nucleotide sequence ID" value="NZ_JAAGRN010000001.1"/>
</dbReference>
<proteinExistence type="predicted"/>
<evidence type="ECO:0000256" key="1">
    <source>
        <dbReference type="SAM" id="MobiDB-lite"/>
    </source>
</evidence>
<protein>
    <submittedName>
        <fullName evidence="2">Uncharacterized protein</fullName>
    </submittedName>
</protein>
<gene>
    <name evidence="2" type="ORF">G3I67_00185</name>
</gene>
<feature type="compositionally biased region" description="Basic residues" evidence="1">
    <location>
        <begin position="22"/>
        <end position="33"/>
    </location>
</feature>
<name>A0A6B2QVG7_9BURK</name>
<feature type="region of interest" description="Disordered" evidence="1">
    <location>
        <begin position="1"/>
        <end position="106"/>
    </location>
</feature>
<evidence type="ECO:0000313" key="2">
    <source>
        <dbReference type="EMBL" id="NDY81638.1"/>
    </source>
</evidence>
<sequence length="150" mass="16589">MTIPKPPNLDLFGNPDTENQKPAHKSGSLKKSKSSSIPKKSKIEDTESTIQASQASKSRAKNPDINIHQGFLPGLSRRGRPRSKNPISAVERTAKHRRERLESGSKRVEVILSPEVTQKLQTLADQLKEPKSEVISALITKAYSRLSKAK</sequence>
<reference evidence="2" key="1">
    <citation type="submission" date="2020-02" db="EMBL/GenBank/DDBJ databases">
        <authorList>
            <person name="Chen W.-M."/>
        </authorList>
    </citation>
    <scope>NUCLEOTIDE SEQUENCE</scope>
    <source>
        <strain evidence="2">NBD-18</strain>
    </source>
</reference>
<dbReference type="EMBL" id="JAAGRN010000001">
    <property type="protein sequence ID" value="NDY81638.1"/>
    <property type="molecule type" value="Genomic_DNA"/>
</dbReference>
<feature type="compositionally biased region" description="Polar residues" evidence="1">
    <location>
        <begin position="48"/>
        <end position="57"/>
    </location>
</feature>
<accession>A0A6B2QVG7</accession>
<dbReference type="AlphaFoldDB" id="A0A6B2QVG7"/>
<organism evidence="2">
    <name type="scientific">Sheuella amnicola</name>
    <dbReference type="NCBI Taxonomy" id="2707330"/>
    <lineage>
        <taxon>Bacteria</taxon>
        <taxon>Pseudomonadati</taxon>
        <taxon>Pseudomonadota</taxon>
        <taxon>Betaproteobacteria</taxon>
        <taxon>Burkholderiales</taxon>
        <taxon>Alcaligenaceae</taxon>
        <taxon>Sheuella</taxon>
    </lineage>
</organism>